<evidence type="ECO:0000256" key="7">
    <source>
        <dbReference type="SAM" id="MobiDB-lite"/>
    </source>
</evidence>
<dbReference type="PIRSF" id="PIRSF004486">
    <property type="entry name" value="MraW"/>
    <property type="match status" value="1"/>
</dbReference>
<comment type="subcellular location">
    <subcellularLocation>
        <location evidence="6">Cytoplasm</location>
    </subcellularLocation>
</comment>
<evidence type="ECO:0000256" key="4">
    <source>
        <dbReference type="ARBA" id="ARBA00022679"/>
    </source>
</evidence>
<dbReference type="GO" id="GO:0005737">
    <property type="term" value="C:cytoplasm"/>
    <property type="evidence" value="ECO:0007669"/>
    <property type="project" value="UniProtKB-SubCell"/>
</dbReference>
<feature type="binding site" evidence="6">
    <location>
        <position position="115"/>
    </location>
    <ligand>
        <name>S-adenosyl-L-methionine</name>
        <dbReference type="ChEBI" id="CHEBI:59789"/>
    </ligand>
</feature>
<gene>
    <name evidence="6" type="primary">rsmH</name>
    <name evidence="8" type="ORF">SAOR_13760</name>
</gene>
<dbReference type="GO" id="GO:0070475">
    <property type="term" value="P:rRNA base methylation"/>
    <property type="evidence" value="ECO:0007669"/>
    <property type="project" value="UniProtKB-UniRule"/>
</dbReference>
<comment type="similarity">
    <text evidence="1 6">Belongs to the methyltransferase superfamily. RsmH family.</text>
</comment>
<evidence type="ECO:0000256" key="6">
    <source>
        <dbReference type="HAMAP-Rule" id="MF_01007"/>
    </source>
</evidence>
<keyword evidence="3 6" id="KW-0489">Methyltransferase</keyword>
<dbReference type="SUPFAM" id="SSF53335">
    <property type="entry name" value="S-adenosyl-L-methionine-dependent methyltransferases"/>
    <property type="match status" value="1"/>
</dbReference>
<dbReference type="SUPFAM" id="SSF81799">
    <property type="entry name" value="Putative methyltransferase TM0872, insert domain"/>
    <property type="match status" value="1"/>
</dbReference>
<dbReference type="EMBL" id="AYKH01000040">
    <property type="protein sequence ID" value="ROO25029.1"/>
    <property type="molecule type" value="Genomic_DNA"/>
</dbReference>
<evidence type="ECO:0000256" key="2">
    <source>
        <dbReference type="ARBA" id="ARBA00022552"/>
    </source>
</evidence>
<protein>
    <recommendedName>
        <fullName evidence="6">Ribosomal RNA small subunit methyltransferase H</fullName>
        <ecNumber evidence="6">2.1.1.199</ecNumber>
    </recommendedName>
    <alternativeName>
        <fullName evidence="6">16S rRNA m(4)C1402 methyltransferase</fullName>
    </alternativeName>
    <alternativeName>
        <fullName evidence="6">rRNA (cytosine-N(4)-)-methyltransferase RsmH</fullName>
    </alternativeName>
</protein>
<dbReference type="InterPro" id="IPR029063">
    <property type="entry name" value="SAM-dependent_MTases_sf"/>
</dbReference>
<keyword evidence="2 6" id="KW-0698">rRNA processing</keyword>
<dbReference type="HAMAP" id="MF_01007">
    <property type="entry name" value="16SrRNA_methyltr_H"/>
    <property type="match status" value="1"/>
</dbReference>
<evidence type="ECO:0000256" key="1">
    <source>
        <dbReference type="ARBA" id="ARBA00010396"/>
    </source>
</evidence>
<evidence type="ECO:0000313" key="8">
    <source>
        <dbReference type="EMBL" id="ROO25029.1"/>
    </source>
</evidence>
<dbReference type="GO" id="GO:0071424">
    <property type="term" value="F:rRNA (cytosine-N4-)-methyltransferase activity"/>
    <property type="evidence" value="ECO:0007669"/>
    <property type="project" value="UniProtKB-UniRule"/>
</dbReference>
<feature type="binding site" evidence="6">
    <location>
        <begin position="40"/>
        <end position="42"/>
    </location>
    <ligand>
        <name>S-adenosyl-L-methionine</name>
        <dbReference type="ChEBI" id="CHEBI:59789"/>
    </ligand>
</feature>
<organism evidence="8 9">
    <name type="scientific">Salinisphaera orenii MK-B5</name>
    <dbReference type="NCBI Taxonomy" id="856730"/>
    <lineage>
        <taxon>Bacteria</taxon>
        <taxon>Pseudomonadati</taxon>
        <taxon>Pseudomonadota</taxon>
        <taxon>Gammaproteobacteria</taxon>
        <taxon>Salinisphaerales</taxon>
        <taxon>Salinisphaeraceae</taxon>
        <taxon>Salinisphaera</taxon>
    </lineage>
</organism>
<feature type="region of interest" description="Disordered" evidence="7">
    <location>
        <begin position="264"/>
        <end position="306"/>
    </location>
</feature>
<keyword evidence="6" id="KW-0963">Cytoplasm</keyword>
<dbReference type="InterPro" id="IPR002903">
    <property type="entry name" value="RsmH"/>
</dbReference>
<comment type="catalytic activity">
    <reaction evidence="6">
        <text>cytidine(1402) in 16S rRNA + S-adenosyl-L-methionine = N(4)-methylcytidine(1402) in 16S rRNA + S-adenosyl-L-homocysteine + H(+)</text>
        <dbReference type="Rhea" id="RHEA:42928"/>
        <dbReference type="Rhea" id="RHEA-COMP:10286"/>
        <dbReference type="Rhea" id="RHEA-COMP:10287"/>
        <dbReference type="ChEBI" id="CHEBI:15378"/>
        <dbReference type="ChEBI" id="CHEBI:57856"/>
        <dbReference type="ChEBI" id="CHEBI:59789"/>
        <dbReference type="ChEBI" id="CHEBI:74506"/>
        <dbReference type="ChEBI" id="CHEBI:82748"/>
        <dbReference type="EC" id="2.1.1.199"/>
    </reaction>
</comment>
<dbReference type="PANTHER" id="PTHR11265">
    <property type="entry name" value="S-ADENOSYL-METHYLTRANSFERASE MRAW"/>
    <property type="match status" value="1"/>
</dbReference>
<dbReference type="Proteomes" id="UP000283993">
    <property type="component" value="Unassembled WGS sequence"/>
</dbReference>
<evidence type="ECO:0000313" key="9">
    <source>
        <dbReference type="Proteomes" id="UP000283993"/>
    </source>
</evidence>
<dbReference type="Gene3D" id="1.10.150.170">
    <property type="entry name" value="Putative methyltransferase TM0872, insert domain"/>
    <property type="match status" value="1"/>
</dbReference>
<sequence>MRTAADMPQAEHQPVLLDAALAALEPRESGICVDATYGRGGHSRAILGVLGAGGRLVAIDQDPDAAADAEALAARDPRLTFVRGSFRELRAHIEALGLLGRVDALLFDLGVSSPQFDVGARGFSFRHDGPLDMRMDPDAGAPVSDWLHRASHGEIASVIKRLGDEPFAGRIASAIVAARAETPVATTRRLAELVVAAVPARVSAGKRIHPATRTFQALRMHVNDELGALDAALDATLDVLAPGGRLAVISFHSLEDRRVKRFMRTQARPAPPPVPMAAAPDPALRLQGRPVRAGADEAGANPRARSAIMRVAERTGAPRVSA</sequence>
<dbReference type="NCBIfam" id="TIGR00006">
    <property type="entry name" value="16S rRNA (cytosine(1402)-N(4))-methyltransferase RsmH"/>
    <property type="match status" value="1"/>
</dbReference>
<proteinExistence type="inferred from homology"/>
<feature type="binding site" evidence="6">
    <location>
        <position position="86"/>
    </location>
    <ligand>
        <name>S-adenosyl-L-methionine</name>
        <dbReference type="ChEBI" id="CHEBI:59789"/>
    </ligand>
</feature>
<evidence type="ECO:0000256" key="5">
    <source>
        <dbReference type="ARBA" id="ARBA00022691"/>
    </source>
</evidence>
<keyword evidence="4 6" id="KW-0808">Transferase</keyword>
<comment type="caution">
    <text evidence="8">The sequence shown here is derived from an EMBL/GenBank/DDBJ whole genome shotgun (WGS) entry which is preliminary data.</text>
</comment>
<dbReference type="InterPro" id="IPR023397">
    <property type="entry name" value="SAM-dep_MeTrfase_MraW_recog"/>
</dbReference>
<feature type="binding site" evidence="6">
    <location>
        <position position="108"/>
    </location>
    <ligand>
        <name>S-adenosyl-L-methionine</name>
        <dbReference type="ChEBI" id="CHEBI:59789"/>
    </ligand>
</feature>
<reference evidence="8 9" key="1">
    <citation type="submission" date="2013-10" db="EMBL/GenBank/DDBJ databases">
        <title>Salinisphaera orenii MK-B5 Genome Sequencing.</title>
        <authorList>
            <person name="Lai Q."/>
            <person name="Li C."/>
            <person name="Shao Z."/>
        </authorList>
    </citation>
    <scope>NUCLEOTIDE SEQUENCE [LARGE SCALE GENOMIC DNA]</scope>
    <source>
        <strain evidence="8 9">MK-B5</strain>
    </source>
</reference>
<dbReference type="Gene3D" id="3.40.50.150">
    <property type="entry name" value="Vaccinia Virus protein VP39"/>
    <property type="match status" value="1"/>
</dbReference>
<keyword evidence="5 6" id="KW-0949">S-adenosyl-L-methionine</keyword>
<name>A0A423PHB1_9GAMM</name>
<dbReference type="EC" id="2.1.1.199" evidence="6"/>
<dbReference type="Pfam" id="PF01795">
    <property type="entry name" value="Methyltransf_5"/>
    <property type="match status" value="1"/>
</dbReference>
<dbReference type="AlphaFoldDB" id="A0A423PHB1"/>
<accession>A0A423PHB1</accession>
<feature type="binding site" evidence="6">
    <location>
        <position position="60"/>
    </location>
    <ligand>
        <name>S-adenosyl-L-methionine</name>
        <dbReference type="ChEBI" id="CHEBI:59789"/>
    </ligand>
</feature>
<dbReference type="PANTHER" id="PTHR11265:SF0">
    <property type="entry name" value="12S RRNA N4-METHYLCYTIDINE METHYLTRANSFERASE"/>
    <property type="match status" value="1"/>
</dbReference>
<comment type="function">
    <text evidence="6">Specifically methylates the N4 position of cytidine in position 1402 (C1402) of 16S rRNA.</text>
</comment>
<keyword evidence="9" id="KW-1185">Reference proteome</keyword>
<evidence type="ECO:0000256" key="3">
    <source>
        <dbReference type="ARBA" id="ARBA00022603"/>
    </source>
</evidence>